<evidence type="ECO:0000256" key="2">
    <source>
        <dbReference type="ARBA" id="ARBA00004561"/>
    </source>
</evidence>
<dbReference type="GO" id="GO:0007155">
    <property type="term" value="P:cell adhesion"/>
    <property type="evidence" value="ECO:0007669"/>
    <property type="project" value="InterPro"/>
</dbReference>
<evidence type="ECO:0000256" key="1">
    <source>
        <dbReference type="ARBA" id="ARBA00004167"/>
    </source>
</evidence>
<dbReference type="EMBL" id="WHNW01000002">
    <property type="protein sequence ID" value="MPV85456.1"/>
    <property type="molecule type" value="Genomic_DNA"/>
</dbReference>
<dbReference type="InterPro" id="IPR001082">
    <property type="entry name" value="Pilin"/>
</dbReference>
<keyword evidence="5 10" id="KW-0812">Transmembrane</keyword>
<comment type="subcellular location">
    <subcellularLocation>
        <location evidence="2">Fimbrium</location>
    </subcellularLocation>
    <subcellularLocation>
        <location evidence="1">Membrane</location>
        <topology evidence="1">Single-pass membrane protein</topology>
    </subcellularLocation>
</comment>
<accession>A0A6N7F0S6</accession>
<evidence type="ECO:0000313" key="12">
    <source>
        <dbReference type="Proteomes" id="UP000471298"/>
    </source>
</evidence>
<dbReference type="InterPro" id="IPR012902">
    <property type="entry name" value="N_methyl_site"/>
</dbReference>
<dbReference type="Pfam" id="PF00114">
    <property type="entry name" value="Pilin"/>
    <property type="match status" value="1"/>
</dbReference>
<keyword evidence="12" id="KW-1185">Reference proteome</keyword>
<evidence type="ECO:0000256" key="6">
    <source>
        <dbReference type="ARBA" id="ARBA00022989"/>
    </source>
</evidence>
<dbReference type="PANTHER" id="PTHR30093">
    <property type="entry name" value="GENERAL SECRETION PATHWAY PROTEIN G"/>
    <property type="match status" value="1"/>
</dbReference>
<dbReference type="PANTHER" id="PTHR30093:SF34">
    <property type="entry name" value="PREPILIN PEPTIDASE-DEPENDENT PROTEIN D"/>
    <property type="match status" value="1"/>
</dbReference>
<evidence type="ECO:0000256" key="10">
    <source>
        <dbReference type="SAM" id="Phobius"/>
    </source>
</evidence>
<dbReference type="InterPro" id="IPR045584">
    <property type="entry name" value="Pilin-like"/>
</dbReference>
<name>A0A6N7F0S6_9GAMM</name>
<dbReference type="Proteomes" id="UP000471298">
    <property type="component" value="Unassembled WGS sequence"/>
</dbReference>
<evidence type="ECO:0000256" key="4">
    <source>
        <dbReference type="ARBA" id="ARBA00022481"/>
    </source>
</evidence>
<dbReference type="GO" id="GO:0009289">
    <property type="term" value="C:pilus"/>
    <property type="evidence" value="ECO:0007669"/>
    <property type="project" value="UniProtKB-SubCell"/>
</dbReference>
<dbReference type="InParanoid" id="A0A6N7F0S6"/>
<protein>
    <submittedName>
        <fullName evidence="11">Prepilin-type N-terminal cleavage/methylation domain-containing protein</fullName>
    </submittedName>
</protein>
<sequence>MKKYNKGFTLIELMIVVAIIGILASLSIPAYLQMTVEARIKNVEKFISQLQPDIESYYKAMGKFPTDNEAAGLPPPDKLISNEIASVTVKNGAFYVKLSQRVSKSLHDKALTIRPLYVPDYPKTPLSWACGNATIPEGMMASAGNKTDIPYTYLPINCRL</sequence>
<proteinExistence type="inferred from homology"/>
<evidence type="ECO:0000256" key="7">
    <source>
        <dbReference type="ARBA" id="ARBA00023136"/>
    </source>
</evidence>
<dbReference type="Gene3D" id="3.30.700.10">
    <property type="entry name" value="Glycoprotein, Type 4 Pilin"/>
    <property type="match status" value="1"/>
</dbReference>
<keyword evidence="6 10" id="KW-1133">Transmembrane helix</keyword>
<evidence type="ECO:0000256" key="9">
    <source>
        <dbReference type="RuleBase" id="RU000389"/>
    </source>
</evidence>
<organism evidence="11 12">
    <name type="scientific">Ostreibacterium oceani</name>
    <dbReference type="NCBI Taxonomy" id="2654998"/>
    <lineage>
        <taxon>Bacteria</taxon>
        <taxon>Pseudomonadati</taxon>
        <taxon>Pseudomonadota</taxon>
        <taxon>Gammaproteobacteria</taxon>
        <taxon>Cardiobacteriales</taxon>
        <taxon>Ostreibacteriaceae</taxon>
        <taxon>Ostreibacterium</taxon>
    </lineage>
</organism>
<feature type="transmembrane region" description="Helical" evidence="10">
    <location>
        <begin position="7"/>
        <end position="32"/>
    </location>
</feature>
<evidence type="ECO:0000256" key="3">
    <source>
        <dbReference type="ARBA" id="ARBA00005233"/>
    </source>
</evidence>
<dbReference type="NCBIfam" id="TIGR02532">
    <property type="entry name" value="IV_pilin_GFxxxE"/>
    <property type="match status" value="1"/>
</dbReference>
<reference evidence="11 12" key="1">
    <citation type="submission" date="2019-10" db="EMBL/GenBank/DDBJ databases">
        <title>Cardiobacteriales fam. a chemoheterotrophic member of the order Cardiobacteriales, and proposal of Cardiobacteriales fam. nov.</title>
        <authorList>
            <person name="Wang C."/>
        </authorList>
    </citation>
    <scope>NUCLEOTIDE SEQUENCE [LARGE SCALE GENOMIC DNA]</scope>
    <source>
        <strain evidence="11 12">ML27</strain>
    </source>
</reference>
<dbReference type="AlphaFoldDB" id="A0A6N7F0S6"/>
<evidence type="ECO:0000313" key="11">
    <source>
        <dbReference type="EMBL" id="MPV85456.1"/>
    </source>
</evidence>
<keyword evidence="7 10" id="KW-0472">Membrane</keyword>
<dbReference type="FunCoup" id="A0A6N7F0S6">
    <property type="interactions" value="22"/>
</dbReference>
<evidence type="ECO:0000256" key="8">
    <source>
        <dbReference type="ARBA" id="ARBA00023263"/>
    </source>
</evidence>
<dbReference type="SUPFAM" id="SSF54523">
    <property type="entry name" value="Pili subunits"/>
    <property type="match status" value="1"/>
</dbReference>
<keyword evidence="8 9" id="KW-0281">Fimbrium</keyword>
<gene>
    <name evidence="11" type="ORF">GCU85_01740</name>
</gene>
<dbReference type="PROSITE" id="PS00409">
    <property type="entry name" value="PROKAR_NTER_METHYL"/>
    <property type="match status" value="1"/>
</dbReference>
<dbReference type="Pfam" id="PF07963">
    <property type="entry name" value="N_methyl"/>
    <property type="match status" value="1"/>
</dbReference>
<comment type="similarity">
    <text evidence="3 9">Belongs to the N-Me-Phe pilin family.</text>
</comment>
<dbReference type="RefSeq" id="WP_152808730.1">
    <property type="nucleotide sequence ID" value="NZ_WHNW01000002.1"/>
</dbReference>
<evidence type="ECO:0000256" key="5">
    <source>
        <dbReference type="ARBA" id="ARBA00022692"/>
    </source>
</evidence>
<comment type="caution">
    <text evidence="11">The sequence shown here is derived from an EMBL/GenBank/DDBJ whole genome shotgun (WGS) entry which is preliminary data.</text>
</comment>
<keyword evidence="4" id="KW-0488">Methylation</keyword>
<dbReference type="GO" id="GO:0016020">
    <property type="term" value="C:membrane"/>
    <property type="evidence" value="ECO:0007669"/>
    <property type="project" value="UniProtKB-SubCell"/>
</dbReference>